<evidence type="ECO:0000313" key="3">
    <source>
        <dbReference type="EMBL" id="MDU0354868.1"/>
    </source>
</evidence>
<comment type="caution">
    <text evidence="3">The sequence shown here is derived from an EMBL/GenBank/DDBJ whole genome shotgun (WGS) entry which is preliminary data.</text>
</comment>
<dbReference type="Pfam" id="PF03703">
    <property type="entry name" value="bPH_2"/>
    <property type="match status" value="1"/>
</dbReference>
<feature type="transmembrane region" description="Helical" evidence="1">
    <location>
        <begin position="230"/>
        <end position="253"/>
    </location>
</feature>
<keyword evidence="1" id="KW-0472">Membrane</keyword>
<dbReference type="InterPro" id="IPR005182">
    <property type="entry name" value="YdbS-like_PH"/>
</dbReference>
<keyword evidence="4" id="KW-1185">Reference proteome</keyword>
<evidence type="ECO:0000313" key="4">
    <source>
        <dbReference type="Proteomes" id="UP001247805"/>
    </source>
</evidence>
<feature type="domain" description="YdbS-like PH" evidence="2">
    <location>
        <begin position="95"/>
        <end position="174"/>
    </location>
</feature>
<dbReference type="PANTHER" id="PTHR34473:SF2">
    <property type="entry name" value="UPF0699 TRANSMEMBRANE PROTEIN YDBT"/>
    <property type="match status" value="1"/>
</dbReference>
<dbReference type="Proteomes" id="UP001247805">
    <property type="component" value="Unassembled WGS sequence"/>
</dbReference>
<keyword evidence="1" id="KW-1133">Transmembrane helix</keyword>
<dbReference type="EMBL" id="JAWDIO010000002">
    <property type="protein sequence ID" value="MDU0354868.1"/>
    <property type="molecule type" value="Genomic_DNA"/>
</dbReference>
<evidence type="ECO:0000259" key="2">
    <source>
        <dbReference type="Pfam" id="PF03703"/>
    </source>
</evidence>
<feature type="transmembrane region" description="Helical" evidence="1">
    <location>
        <begin position="273"/>
        <end position="305"/>
    </location>
</feature>
<evidence type="ECO:0000256" key="1">
    <source>
        <dbReference type="SAM" id="Phobius"/>
    </source>
</evidence>
<sequence>MDSNAAKKGLTSDTTASDKSEQVNAYRSLNQWQMLSPIAIVYFAASSVKHLFGNALFLIPVLAINYKSILQHPTVWLPSIAALLTVFVLLAIVNYKVYRFKLSDDNIEIRSGLFNKKYLNLPFERVQNVKLEQPIYYRFTGHVCIQLDSAGSAKSEAKIIALRSEFAEHLKTHILNYAQSTNEAGGQAQGQSASPNDNLHSVSATTQNETCLNTRSLNDLIIHGITSNRIWIFLGGLAPFYDNIAGFINQFLVRLGIDFKALFTLQANSIVEIALYAVSLTILIMLLLVGFSVLGSIISFHGYTLNKIDDRYIRRSGLLTKHEVSMRLSRLQMIIRKQDWLDLLLKRINLTFEQNSSIEANNQHLATNNKIIVPSIKIEECHQLTNDAYPETIWRHIYKITISLQSAAIFCLNI</sequence>
<keyword evidence="1" id="KW-0812">Transmembrane</keyword>
<reference evidence="3 4" key="1">
    <citation type="submission" date="2023-10" db="EMBL/GenBank/DDBJ databases">
        <title>Glaciecola aquimarina strain GGW-M5 nov., isolated from a coastal seawater.</title>
        <authorList>
            <person name="Bayburt H."/>
            <person name="Kim J.M."/>
            <person name="Choi B.J."/>
            <person name="Jeon C.O."/>
        </authorList>
    </citation>
    <scope>NUCLEOTIDE SEQUENCE [LARGE SCALE GENOMIC DNA]</scope>
    <source>
        <strain evidence="3 4">KCTC 32108</strain>
    </source>
</reference>
<organism evidence="3 4">
    <name type="scientific">Paraglaciecola aquimarina</name>
    <dbReference type="NCBI Taxonomy" id="1235557"/>
    <lineage>
        <taxon>Bacteria</taxon>
        <taxon>Pseudomonadati</taxon>
        <taxon>Pseudomonadota</taxon>
        <taxon>Gammaproteobacteria</taxon>
        <taxon>Alteromonadales</taxon>
        <taxon>Alteromonadaceae</taxon>
        <taxon>Paraglaciecola</taxon>
    </lineage>
</organism>
<gene>
    <name evidence="3" type="ORF">RS130_13975</name>
</gene>
<name>A0ABU3SXX2_9ALTE</name>
<accession>A0ABU3SXX2</accession>
<dbReference type="PANTHER" id="PTHR34473">
    <property type="entry name" value="UPF0699 TRANSMEMBRANE PROTEIN YDBS"/>
    <property type="match status" value="1"/>
</dbReference>
<feature type="transmembrane region" description="Helical" evidence="1">
    <location>
        <begin position="75"/>
        <end position="93"/>
    </location>
</feature>
<dbReference type="RefSeq" id="WP_316026438.1">
    <property type="nucleotide sequence ID" value="NZ_JAWDIO010000002.1"/>
</dbReference>
<proteinExistence type="predicted"/>
<feature type="transmembrane region" description="Helical" evidence="1">
    <location>
        <begin position="39"/>
        <end position="63"/>
    </location>
</feature>
<protein>
    <submittedName>
        <fullName evidence="3">PH domain-containing protein</fullName>
    </submittedName>
</protein>